<dbReference type="RefSeq" id="WP_073605183.1">
    <property type="nucleotide sequence ID" value="NZ_FQXZ01000039.1"/>
</dbReference>
<evidence type="ECO:0000259" key="1">
    <source>
        <dbReference type="Pfam" id="PF01636"/>
    </source>
</evidence>
<dbReference type="Pfam" id="PF01636">
    <property type="entry name" value="APH"/>
    <property type="match status" value="1"/>
</dbReference>
<dbReference type="PANTHER" id="PTHR21310">
    <property type="entry name" value="AMINOGLYCOSIDE PHOSPHOTRANSFERASE-RELATED-RELATED"/>
    <property type="match status" value="1"/>
</dbReference>
<sequence length="322" mass="36867">MDFDKKYDRREPTTDFSQAKLQRLLCRSGYEPAGCIKKLSGGYSNLNYLFESKGTKWILRLSGKSVREFLGELSVLEQVETILPVPRVLRFETDAPEVNRHIAIMSFVEGVPLSQTEDDLPAAAIESIARSLGYWMAKMHQISFHTSGFFGPGGEIVETFTPFQEKTYHYYQHLLSEPLLAKRLGSETLEKLARYIEINRPLLESLPAVMNLTHSDFNQKNLLVENKSGHWQIAAILDWEFAFSGSPMIDFGNFFRYDTELSPHYEQPLVEAYLANGGVLDHNWKAQGKYLDLLSMMQFLTREGDYPRTFATARKVIENTVE</sequence>
<protein>
    <submittedName>
        <fullName evidence="2">Phosphotransferase enzyme family protein</fullName>
    </submittedName>
</protein>
<evidence type="ECO:0000313" key="2">
    <source>
        <dbReference type="EMBL" id="SHI36221.1"/>
    </source>
</evidence>
<dbReference type="AlphaFoldDB" id="A0A1M6AII6"/>
<evidence type="ECO:0000313" key="3">
    <source>
        <dbReference type="Proteomes" id="UP000184608"/>
    </source>
</evidence>
<keyword evidence="2" id="KW-0808">Transferase</keyword>
<dbReference type="EMBL" id="FQXZ01000039">
    <property type="protein sequence ID" value="SHI36221.1"/>
    <property type="molecule type" value="Genomic_DNA"/>
</dbReference>
<reference evidence="2 3" key="1">
    <citation type="submission" date="2016-11" db="EMBL/GenBank/DDBJ databases">
        <authorList>
            <person name="Jaros S."/>
            <person name="Januszkiewicz K."/>
            <person name="Wedrychowicz H."/>
        </authorList>
    </citation>
    <scope>NUCLEOTIDE SEQUENCE [LARGE SCALE GENOMIC DNA]</scope>
    <source>
        <strain evidence="2 3">CECT 7868</strain>
    </source>
</reference>
<dbReference type="OrthoDB" id="9799092at2"/>
<dbReference type="Gene3D" id="3.30.200.20">
    <property type="entry name" value="Phosphorylase Kinase, domain 1"/>
    <property type="match status" value="1"/>
</dbReference>
<dbReference type="SUPFAM" id="SSF56112">
    <property type="entry name" value="Protein kinase-like (PK-like)"/>
    <property type="match status" value="1"/>
</dbReference>
<dbReference type="InterPro" id="IPR002575">
    <property type="entry name" value="Aminoglycoside_PTrfase"/>
</dbReference>
<dbReference type="GO" id="GO:0016740">
    <property type="term" value="F:transferase activity"/>
    <property type="evidence" value="ECO:0007669"/>
    <property type="project" value="UniProtKB-KW"/>
</dbReference>
<dbReference type="InterPro" id="IPR051678">
    <property type="entry name" value="AGP_Transferase"/>
</dbReference>
<dbReference type="InterPro" id="IPR011009">
    <property type="entry name" value="Kinase-like_dom_sf"/>
</dbReference>
<name>A0A1M6AII6_9VIBR</name>
<feature type="domain" description="Aminoglycoside phosphotransferase" evidence="1">
    <location>
        <begin position="36"/>
        <end position="275"/>
    </location>
</feature>
<dbReference type="STRING" id="1216006.VA7868_03585"/>
<keyword evidence="3" id="KW-1185">Reference proteome</keyword>
<proteinExistence type="predicted"/>
<accession>A0A1M6AII6</accession>
<dbReference type="Gene3D" id="3.90.1200.10">
    <property type="match status" value="1"/>
</dbReference>
<organism evidence="2 3">
    <name type="scientific">Vibrio aerogenes CECT 7868</name>
    <dbReference type="NCBI Taxonomy" id="1216006"/>
    <lineage>
        <taxon>Bacteria</taxon>
        <taxon>Pseudomonadati</taxon>
        <taxon>Pseudomonadota</taxon>
        <taxon>Gammaproteobacteria</taxon>
        <taxon>Vibrionales</taxon>
        <taxon>Vibrionaceae</taxon>
        <taxon>Vibrio</taxon>
    </lineage>
</organism>
<dbReference type="Proteomes" id="UP000184608">
    <property type="component" value="Unassembled WGS sequence"/>
</dbReference>
<gene>
    <name evidence="2" type="ORF">VA7868_03585</name>
</gene>